<name>A0A919FMJ3_9ACTN</name>
<keyword evidence="3" id="KW-1185">Reference proteome</keyword>
<feature type="compositionally biased region" description="Low complexity" evidence="1">
    <location>
        <begin position="61"/>
        <end position="72"/>
    </location>
</feature>
<reference evidence="2" key="2">
    <citation type="submission" date="2020-09" db="EMBL/GenBank/DDBJ databases">
        <authorList>
            <person name="Sun Q."/>
            <person name="Ohkuma M."/>
        </authorList>
    </citation>
    <scope>NUCLEOTIDE SEQUENCE</scope>
    <source>
        <strain evidence="2">JCM 4646</strain>
    </source>
</reference>
<dbReference type="EMBL" id="BNBO01000012">
    <property type="protein sequence ID" value="GHH69112.1"/>
    <property type="molecule type" value="Genomic_DNA"/>
</dbReference>
<reference evidence="2" key="1">
    <citation type="journal article" date="2014" name="Int. J. Syst. Evol. Microbiol.">
        <title>Complete genome sequence of Corynebacterium casei LMG S-19264T (=DSM 44701T), isolated from a smear-ripened cheese.</title>
        <authorList>
            <consortium name="US DOE Joint Genome Institute (JGI-PGF)"/>
            <person name="Walter F."/>
            <person name="Albersmeier A."/>
            <person name="Kalinowski J."/>
            <person name="Ruckert C."/>
        </authorList>
    </citation>
    <scope>NUCLEOTIDE SEQUENCE</scope>
    <source>
        <strain evidence="2">JCM 4646</strain>
    </source>
</reference>
<feature type="region of interest" description="Disordered" evidence="1">
    <location>
        <begin position="51"/>
        <end position="121"/>
    </location>
</feature>
<dbReference type="AlphaFoldDB" id="A0A919FMJ3"/>
<feature type="compositionally biased region" description="Basic residues" evidence="1">
    <location>
        <begin position="240"/>
        <end position="250"/>
    </location>
</feature>
<feature type="region of interest" description="Disordered" evidence="1">
    <location>
        <begin position="211"/>
        <end position="352"/>
    </location>
</feature>
<feature type="compositionally biased region" description="Polar residues" evidence="1">
    <location>
        <begin position="211"/>
        <end position="220"/>
    </location>
</feature>
<proteinExistence type="predicted"/>
<evidence type="ECO:0000256" key="1">
    <source>
        <dbReference type="SAM" id="MobiDB-lite"/>
    </source>
</evidence>
<protein>
    <submittedName>
        <fullName evidence="2">Uncharacterized protein</fullName>
    </submittedName>
</protein>
<comment type="caution">
    <text evidence="2">The sequence shown here is derived from an EMBL/GenBank/DDBJ whole genome shotgun (WGS) entry which is preliminary data.</text>
</comment>
<accession>A0A919FMJ3</accession>
<gene>
    <name evidence="2" type="ORF">GCM10018781_27140</name>
</gene>
<evidence type="ECO:0000313" key="3">
    <source>
        <dbReference type="Proteomes" id="UP000617734"/>
    </source>
</evidence>
<sequence>MSPDRREDLFAVAVHQTDRVRLPEQPGDFLVHGVPGRLGAGLHLLRVGAETLRGGGGGPTGTSSTDRMGSRSLRGRRSASPTLRPTSWSGRDAECTAQRAESRVKTAAVDRPGDPAAGSGQGAAARAAVISLGVDDTNTAITSANFAHSGNRGYGDYQNDIHHATANGSTASFTFTGAGIQARGERSTNRGNIGVGIDGGAQQPVNTCPQTVPGTPTSPCTAPRPPLPGQPTLVATKLSGRVRHPRRSQHLRQPGRPVSIRSTNPGPTATAVGPDASGDGGWRTSQAQASRPLCSGIDHTSSLEVPRDGAGNLAATMSPPGNPRLTSQNRALQHPGRTYGSTHRPPGLPLSSPCLRSLPLPGCDC</sequence>
<organism evidence="2 3">
    <name type="scientific">Kitasatospora indigofera</name>
    <dbReference type="NCBI Taxonomy" id="67307"/>
    <lineage>
        <taxon>Bacteria</taxon>
        <taxon>Bacillati</taxon>
        <taxon>Actinomycetota</taxon>
        <taxon>Actinomycetes</taxon>
        <taxon>Kitasatosporales</taxon>
        <taxon>Streptomycetaceae</taxon>
        <taxon>Kitasatospora</taxon>
    </lineage>
</organism>
<evidence type="ECO:0000313" key="2">
    <source>
        <dbReference type="EMBL" id="GHH69112.1"/>
    </source>
</evidence>
<dbReference type="Gene3D" id="2.60.120.260">
    <property type="entry name" value="Galactose-binding domain-like"/>
    <property type="match status" value="1"/>
</dbReference>
<dbReference type="Proteomes" id="UP000617734">
    <property type="component" value="Unassembled WGS sequence"/>
</dbReference>